<accession>A0A6J5VLZ8</accession>
<dbReference type="AlphaFoldDB" id="A0A6J5VLZ8"/>
<name>A0A6J5VLZ8_PRUAR</name>
<gene>
    <name evidence="2" type="ORF">CURHAP_LOCUS50045</name>
</gene>
<dbReference type="PROSITE" id="PS52045">
    <property type="entry name" value="NEPROSIN_PEP_CD"/>
    <property type="match status" value="2"/>
</dbReference>
<proteinExistence type="predicted"/>
<reference evidence="2 3" key="1">
    <citation type="submission" date="2020-05" db="EMBL/GenBank/DDBJ databases">
        <authorList>
            <person name="Campoy J."/>
            <person name="Schneeberger K."/>
            <person name="Spophaly S."/>
        </authorList>
    </citation>
    <scope>NUCLEOTIDE SEQUENCE [LARGE SCALE GENOMIC DNA]</scope>
    <source>
        <strain evidence="2">PruArmRojPasFocal</strain>
    </source>
</reference>
<dbReference type="PANTHER" id="PTHR31589:SF232">
    <property type="entry name" value="NEPROSIN DOMAIN-CONTAINING PROTEIN"/>
    <property type="match status" value="1"/>
</dbReference>
<sequence>MSAPTEEALELERELQSLNNPPVKTIQLDGDIIDCADINHQPALDHPLLKNHKIQLRPTSIPATQTKKSVLVNKPLQAGFMQAGCPNGTVPIYRTTKEYLTRAKSLSHQMFSNISQINDIAPNVHVSPSINGDSEPRLFIYWTLNADKTGCFNSFCQRFVQVDRDIGPKTRFDPVSSFGGTTYDSKFAIYQKVGRCHKTPYQKNWWLVVSEKDVAIGYWPKELVPSLEIGAGDVGWGGIAMAQENENAPPVGSGQYPDGTYQHVGYFRDIHFMKDGLHPKVPTDADPVFEYAEVPCYADPVFEYTLLESSARPEDQHSSDLHNIEMLLLLWLAGWVRCADRQSTSSFAVRERGLHSEFLKASIVVEDTQTSNWWLAVTDRNITVGYWPKKMLPHLRNGAGEVGWGGTAMAATKRSPPIGSGQYPDDNYDRAAYFRNPHFIRVWLKEVVPSETDPVYEYTGQSGCYGLENGKDTKVEFWGYRFAYGGPGGECGP</sequence>
<evidence type="ECO:0000313" key="2">
    <source>
        <dbReference type="EMBL" id="CAB4290149.1"/>
    </source>
</evidence>
<dbReference type="InterPro" id="IPR053168">
    <property type="entry name" value="Glutamic_endopeptidase"/>
</dbReference>
<feature type="domain" description="Neprosin PEP catalytic" evidence="1">
    <location>
        <begin position="260"/>
        <end position="492"/>
    </location>
</feature>
<dbReference type="PANTHER" id="PTHR31589">
    <property type="entry name" value="PROTEIN, PUTATIVE (DUF239)-RELATED-RELATED"/>
    <property type="match status" value="1"/>
</dbReference>
<dbReference type="InterPro" id="IPR004314">
    <property type="entry name" value="Neprosin"/>
</dbReference>
<dbReference type="Proteomes" id="UP000507222">
    <property type="component" value="Unassembled WGS sequence"/>
</dbReference>
<organism evidence="2 3">
    <name type="scientific">Prunus armeniaca</name>
    <name type="common">Apricot</name>
    <name type="synonym">Armeniaca vulgaris</name>
    <dbReference type="NCBI Taxonomy" id="36596"/>
    <lineage>
        <taxon>Eukaryota</taxon>
        <taxon>Viridiplantae</taxon>
        <taxon>Streptophyta</taxon>
        <taxon>Embryophyta</taxon>
        <taxon>Tracheophyta</taxon>
        <taxon>Spermatophyta</taxon>
        <taxon>Magnoliopsida</taxon>
        <taxon>eudicotyledons</taxon>
        <taxon>Gunneridae</taxon>
        <taxon>Pentapetalae</taxon>
        <taxon>rosids</taxon>
        <taxon>fabids</taxon>
        <taxon>Rosales</taxon>
        <taxon>Rosaceae</taxon>
        <taxon>Amygdaloideae</taxon>
        <taxon>Amygdaleae</taxon>
        <taxon>Prunus</taxon>
    </lineage>
</organism>
<protein>
    <recommendedName>
        <fullName evidence="1">Neprosin PEP catalytic domain-containing protein</fullName>
    </recommendedName>
</protein>
<feature type="domain" description="Neprosin PEP catalytic" evidence="1">
    <location>
        <begin position="63"/>
        <end position="261"/>
    </location>
</feature>
<dbReference type="Pfam" id="PF03080">
    <property type="entry name" value="Neprosin"/>
    <property type="match status" value="2"/>
</dbReference>
<evidence type="ECO:0000313" key="3">
    <source>
        <dbReference type="Proteomes" id="UP000507222"/>
    </source>
</evidence>
<evidence type="ECO:0000259" key="1">
    <source>
        <dbReference type="PROSITE" id="PS52045"/>
    </source>
</evidence>
<dbReference type="EMBL" id="CAEKDK010000008">
    <property type="protein sequence ID" value="CAB4290149.1"/>
    <property type="molecule type" value="Genomic_DNA"/>
</dbReference>